<dbReference type="PANTHER" id="PTHR12526">
    <property type="entry name" value="GLYCOSYLTRANSFERASE"/>
    <property type="match status" value="1"/>
</dbReference>
<organism evidence="2 3">
    <name type="scientific">Mesoflavibacter profundi</name>
    <dbReference type="NCBI Taxonomy" id="2708110"/>
    <lineage>
        <taxon>Bacteria</taxon>
        <taxon>Pseudomonadati</taxon>
        <taxon>Bacteroidota</taxon>
        <taxon>Flavobacteriia</taxon>
        <taxon>Flavobacteriales</taxon>
        <taxon>Flavobacteriaceae</taxon>
        <taxon>Mesoflavibacter</taxon>
    </lineage>
</organism>
<dbReference type="Proteomes" id="UP001149142">
    <property type="component" value="Unassembled WGS sequence"/>
</dbReference>
<feature type="domain" description="Glycosyl transferase family 1" evidence="1">
    <location>
        <begin position="155"/>
        <end position="317"/>
    </location>
</feature>
<dbReference type="RefSeq" id="WP_106687269.1">
    <property type="nucleotide sequence ID" value="NZ_CAXQEU010000162.1"/>
</dbReference>
<dbReference type="CDD" id="cd03801">
    <property type="entry name" value="GT4_PimA-like"/>
    <property type="match status" value="1"/>
</dbReference>
<evidence type="ECO:0000313" key="3">
    <source>
        <dbReference type="Proteomes" id="UP001149142"/>
    </source>
</evidence>
<comment type="caution">
    <text evidence="2">The sequence shown here is derived from an EMBL/GenBank/DDBJ whole genome shotgun (WGS) entry which is preliminary data.</text>
</comment>
<dbReference type="SUPFAM" id="SSF53756">
    <property type="entry name" value="UDP-Glycosyltransferase/glycogen phosphorylase"/>
    <property type="match status" value="1"/>
</dbReference>
<dbReference type="EMBL" id="JAPFGC010000002">
    <property type="protein sequence ID" value="MDA0176144.1"/>
    <property type="molecule type" value="Genomic_DNA"/>
</dbReference>
<evidence type="ECO:0000259" key="1">
    <source>
        <dbReference type="Pfam" id="PF00534"/>
    </source>
</evidence>
<proteinExistence type="predicted"/>
<dbReference type="Pfam" id="PF00534">
    <property type="entry name" value="Glycos_transf_1"/>
    <property type="match status" value="1"/>
</dbReference>
<evidence type="ECO:0000313" key="2">
    <source>
        <dbReference type="EMBL" id="MDA0176144.1"/>
    </source>
</evidence>
<dbReference type="Gene3D" id="3.40.50.2000">
    <property type="entry name" value="Glycogen Phosphorylase B"/>
    <property type="match status" value="2"/>
</dbReference>
<protein>
    <submittedName>
        <fullName evidence="2">Glycosyltransferase family 4 protein</fullName>
    </submittedName>
</protein>
<accession>A0ABT4RWD2</accession>
<dbReference type="InterPro" id="IPR001296">
    <property type="entry name" value="Glyco_trans_1"/>
</dbReference>
<gene>
    <name evidence="2" type="ORF">OOZ35_01395</name>
</gene>
<sequence>MKYLVYIGNKLQSKGNTVTTIDTLGKQLETLGFQLSYASTKKNIVLRLFDMLWTVYKHRKQADYILIDTYSTLNFYYAFAVSKLCRILGLKYIPILHGGNLPNRLQNNPKLSALIFKNAYKNVSPSKYIQHHFKLKQLDCMVIPNSIDLHLYKFKNRSPISSIHLLWVRSFASIYNPKLAVDVLKALKLKGIIASLCMVGPEKDGSLEDTKLYANKIGVEVTFTGGLSKKDWIALSKDYNVFINTTNFDNMPVSVIEAMALGLPVVSTNVGGLPYLIDNNTDGLLVQEKTVEPFVNAIINLKENQALIDNLTLNARKKAESFGWETVKKQWMDLLN</sequence>
<keyword evidence="3" id="KW-1185">Reference proteome</keyword>
<name>A0ABT4RWD2_9FLAO</name>
<reference evidence="2" key="1">
    <citation type="submission" date="2022-11" db="EMBL/GenBank/DDBJ databases">
        <title>Refractory cell wall polysaccharides provide important carbon source for microbial heterotrophs in the hadal ocean.</title>
        <authorList>
            <person name="Zhu X."/>
        </authorList>
    </citation>
    <scope>NUCLEOTIDE SEQUENCE</scope>
    <source>
        <strain evidence="2">MTRN7</strain>
    </source>
</reference>